<keyword evidence="1" id="KW-0732">Signal</keyword>
<evidence type="ECO:0000256" key="1">
    <source>
        <dbReference type="SAM" id="SignalP"/>
    </source>
</evidence>
<dbReference type="Gene3D" id="2.40.50.140">
    <property type="entry name" value="Nucleic acid-binding proteins"/>
    <property type="match status" value="1"/>
</dbReference>
<dbReference type="EMBL" id="JBBPBN010000016">
    <property type="protein sequence ID" value="KAK9021590.1"/>
    <property type="molecule type" value="Genomic_DNA"/>
</dbReference>
<organism evidence="2 3">
    <name type="scientific">Hibiscus sabdariffa</name>
    <name type="common">roselle</name>
    <dbReference type="NCBI Taxonomy" id="183260"/>
    <lineage>
        <taxon>Eukaryota</taxon>
        <taxon>Viridiplantae</taxon>
        <taxon>Streptophyta</taxon>
        <taxon>Embryophyta</taxon>
        <taxon>Tracheophyta</taxon>
        <taxon>Spermatophyta</taxon>
        <taxon>Magnoliopsida</taxon>
        <taxon>eudicotyledons</taxon>
        <taxon>Gunneridae</taxon>
        <taxon>Pentapetalae</taxon>
        <taxon>rosids</taxon>
        <taxon>malvids</taxon>
        <taxon>Malvales</taxon>
        <taxon>Malvaceae</taxon>
        <taxon>Malvoideae</taxon>
        <taxon>Hibiscus</taxon>
    </lineage>
</organism>
<reference evidence="2 3" key="1">
    <citation type="journal article" date="2024" name="G3 (Bethesda)">
        <title>Genome assembly of Hibiscus sabdariffa L. provides insights into metabolisms of medicinal natural products.</title>
        <authorList>
            <person name="Kim T."/>
        </authorList>
    </citation>
    <scope>NUCLEOTIDE SEQUENCE [LARGE SCALE GENOMIC DNA]</scope>
    <source>
        <strain evidence="2">TK-2024</strain>
        <tissue evidence="2">Old leaves</tissue>
    </source>
</reference>
<feature type="chain" id="PRO_5046773522" evidence="1">
    <location>
        <begin position="21"/>
        <end position="115"/>
    </location>
</feature>
<keyword evidence="3" id="KW-1185">Reference proteome</keyword>
<dbReference type="InterPro" id="IPR012340">
    <property type="entry name" value="NA-bd_OB-fold"/>
</dbReference>
<protein>
    <submittedName>
        <fullName evidence="2">Uncharacterized protein</fullName>
    </submittedName>
</protein>
<evidence type="ECO:0000313" key="2">
    <source>
        <dbReference type="EMBL" id="KAK9021590.1"/>
    </source>
</evidence>
<sequence>MWCGRRKCWRCSITYPVLMASDILLYQDSYTIAAWFCKAIIIDNIDTRYCTGMPIYEVGFAPMVRMAMARRVHPLVSLKPYQGIWTIRVRLTSKGNIRSYKHAGGEGHTNSSHNV</sequence>
<dbReference type="Proteomes" id="UP001396334">
    <property type="component" value="Unassembled WGS sequence"/>
</dbReference>
<name>A0ABR2S903_9ROSI</name>
<gene>
    <name evidence="2" type="ORF">V6N11_011572</name>
</gene>
<feature type="signal peptide" evidence="1">
    <location>
        <begin position="1"/>
        <end position="20"/>
    </location>
</feature>
<comment type="caution">
    <text evidence="2">The sequence shown here is derived from an EMBL/GenBank/DDBJ whole genome shotgun (WGS) entry which is preliminary data.</text>
</comment>
<proteinExistence type="predicted"/>
<evidence type="ECO:0000313" key="3">
    <source>
        <dbReference type="Proteomes" id="UP001396334"/>
    </source>
</evidence>
<accession>A0ABR2S903</accession>